<dbReference type="RefSeq" id="XP_014665188.1">
    <property type="nucleotide sequence ID" value="XM_014809702.1"/>
</dbReference>
<organism evidence="1 2">
    <name type="scientific">Priapulus caudatus</name>
    <name type="common">Priapulid worm</name>
    <dbReference type="NCBI Taxonomy" id="37621"/>
    <lineage>
        <taxon>Eukaryota</taxon>
        <taxon>Metazoa</taxon>
        <taxon>Ecdysozoa</taxon>
        <taxon>Scalidophora</taxon>
        <taxon>Priapulida</taxon>
        <taxon>Priapulimorpha</taxon>
        <taxon>Priapulimorphida</taxon>
        <taxon>Priapulidae</taxon>
        <taxon>Priapulus</taxon>
    </lineage>
</organism>
<dbReference type="GeneID" id="106807386"/>
<protein>
    <submittedName>
        <fullName evidence="2">Uncharacterized protein LOC106807386</fullName>
    </submittedName>
</protein>
<gene>
    <name evidence="2" type="primary">LOC106807386</name>
</gene>
<evidence type="ECO:0000313" key="1">
    <source>
        <dbReference type="Proteomes" id="UP000695022"/>
    </source>
</evidence>
<dbReference type="Proteomes" id="UP000695022">
    <property type="component" value="Unplaced"/>
</dbReference>
<keyword evidence="1" id="KW-1185">Reference proteome</keyword>
<accession>A0ABM1DZ17</accession>
<dbReference type="PANTHER" id="PTHR46704:SF9">
    <property type="entry name" value="BHLH DOMAIN-CONTAINING PROTEIN"/>
    <property type="match status" value="1"/>
</dbReference>
<name>A0ABM1DZ17_PRICU</name>
<reference evidence="2" key="1">
    <citation type="submission" date="2025-08" db="UniProtKB">
        <authorList>
            <consortium name="RefSeq"/>
        </authorList>
    </citation>
    <scope>IDENTIFICATION</scope>
</reference>
<sequence length="257" mass="28872">MGAENPFVRIPVDQTIEETVNKDTQTPGGTKGFSLKPNAVHRHYLTAEYRSSFLRLLRATLGSERSFHHPDLSTPRIKRDERDVCALVEMLEGNWTNLFDVSELISISTGIVAPANVAKDLLEAKDKGVTAYKEFHQDRLGMDAKKDFFEPLKRQKLKTFSNLKVKRTYQTQGRTIIMKADRNLFAKMALIGQTRQLDMKDVLSYRLGPIPWALANPEGTLRKTSKALLAKRLKKNLSPADTIPANSACIIDGMAMV</sequence>
<evidence type="ECO:0000313" key="2">
    <source>
        <dbReference type="RefSeq" id="XP_014665188.1"/>
    </source>
</evidence>
<proteinExistence type="predicted"/>
<dbReference type="PANTHER" id="PTHR46704">
    <property type="entry name" value="CXC DOMAIN-CONTAINING PROTEIN-RELATED"/>
    <property type="match status" value="1"/>
</dbReference>